<keyword evidence="2" id="KW-0238">DNA-binding</keyword>
<accession>A0A8J2TVB6</accession>
<dbReference type="PANTHER" id="PTHR44846:SF17">
    <property type="entry name" value="GNTR-FAMILY TRANSCRIPTIONAL REGULATOR"/>
    <property type="match status" value="1"/>
</dbReference>
<dbReference type="SMART" id="SM00345">
    <property type="entry name" value="HTH_GNTR"/>
    <property type="match status" value="1"/>
</dbReference>
<feature type="domain" description="HTH gntR-type" evidence="4">
    <location>
        <begin position="11"/>
        <end position="79"/>
    </location>
</feature>
<organism evidence="5 6">
    <name type="scientific">Sediminivirga luteola</name>
    <dbReference type="NCBI Taxonomy" id="1774748"/>
    <lineage>
        <taxon>Bacteria</taxon>
        <taxon>Bacillati</taxon>
        <taxon>Actinomycetota</taxon>
        <taxon>Actinomycetes</taxon>
        <taxon>Micrococcales</taxon>
        <taxon>Brevibacteriaceae</taxon>
        <taxon>Sediminivirga</taxon>
    </lineage>
</organism>
<dbReference type="GO" id="GO:0003677">
    <property type="term" value="F:DNA binding"/>
    <property type="evidence" value="ECO:0007669"/>
    <property type="project" value="UniProtKB-KW"/>
</dbReference>
<evidence type="ECO:0000313" key="6">
    <source>
        <dbReference type="Proteomes" id="UP000616114"/>
    </source>
</evidence>
<gene>
    <name evidence="5" type="ORF">GCM10011333_02910</name>
</gene>
<name>A0A8J2TVB6_9MICO</name>
<dbReference type="Pfam" id="PF07702">
    <property type="entry name" value="UTRA"/>
    <property type="match status" value="1"/>
</dbReference>
<dbReference type="PANTHER" id="PTHR44846">
    <property type="entry name" value="MANNOSYL-D-GLYCERATE TRANSPORT/METABOLISM SYSTEM REPRESSOR MNGR-RELATED"/>
    <property type="match status" value="1"/>
</dbReference>
<dbReference type="SMART" id="SM00866">
    <property type="entry name" value="UTRA"/>
    <property type="match status" value="1"/>
</dbReference>
<dbReference type="InterPro" id="IPR011663">
    <property type="entry name" value="UTRA"/>
</dbReference>
<dbReference type="RefSeq" id="WP_188549131.1">
    <property type="nucleotide sequence ID" value="NZ_BMFY01000001.1"/>
</dbReference>
<dbReference type="InterPro" id="IPR036390">
    <property type="entry name" value="WH_DNA-bd_sf"/>
</dbReference>
<evidence type="ECO:0000256" key="2">
    <source>
        <dbReference type="ARBA" id="ARBA00023125"/>
    </source>
</evidence>
<dbReference type="InterPro" id="IPR050679">
    <property type="entry name" value="Bact_HTH_transcr_reg"/>
</dbReference>
<keyword evidence="1" id="KW-0805">Transcription regulation</keyword>
<dbReference type="GO" id="GO:0045892">
    <property type="term" value="P:negative regulation of DNA-templated transcription"/>
    <property type="evidence" value="ECO:0007669"/>
    <property type="project" value="TreeGrafter"/>
</dbReference>
<dbReference type="Pfam" id="PF00392">
    <property type="entry name" value="GntR"/>
    <property type="match status" value="1"/>
</dbReference>
<dbReference type="Proteomes" id="UP000616114">
    <property type="component" value="Unassembled WGS sequence"/>
</dbReference>
<sequence>MDTPPVAPRHAGKSAVIADTLRRAILSGAYHHGALLPGEDALAQQFDVSRGTIRRVLAQLGRESLISTRTGVGSTVTFDGQAIDQQLGWGRALTDSGARTSVTVLRMEIVDDPDLAATLDTPGTEFLALDRLRRLEAGAPVSLERSRVPALGDIRQVPRRGLINDSLTATLSAAGMQPARGEQWVSVAALSVDDAALLERAAGDQVLHSSRITRDDDGRLVEKVVSLLDPQHFRIHLTFERPTP</sequence>
<reference evidence="5" key="2">
    <citation type="submission" date="2020-09" db="EMBL/GenBank/DDBJ databases">
        <authorList>
            <person name="Sun Q."/>
            <person name="Zhou Y."/>
        </authorList>
    </citation>
    <scope>NUCLEOTIDE SEQUENCE</scope>
    <source>
        <strain evidence="5">CGMCC 1.12785</strain>
    </source>
</reference>
<evidence type="ECO:0000259" key="4">
    <source>
        <dbReference type="PROSITE" id="PS50949"/>
    </source>
</evidence>
<dbReference type="GO" id="GO:0003700">
    <property type="term" value="F:DNA-binding transcription factor activity"/>
    <property type="evidence" value="ECO:0007669"/>
    <property type="project" value="InterPro"/>
</dbReference>
<dbReference type="SUPFAM" id="SSF46785">
    <property type="entry name" value="Winged helix' DNA-binding domain"/>
    <property type="match status" value="1"/>
</dbReference>
<dbReference type="CDD" id="cd07377">
    <property type="entry name" value="WHTH_GntR"/>
    <property type="match status" value="1"/>
</dbReference>
<evidence type="ECO:0000313" key="5">
    <source>
        <dbReference type="EMBL" id="GGA03592.1"/>
    </source>
</evidence>
<dbReference type="SUPFAM" id="SSF64288">
    <property type="entry name" value="Chorismate lyase-like"/>
    <property type="match status" value="1"/>
</dbReference>
<keyword evidence="3" id="KW-0804">Transcription</keyword>
<evidence type="ECO:0000256" key="1">
    <source>
        <dbReference type="ARBA" id="ARBA00023015"/>
    </source>
</evidence>
<dbReference type="InterPro" id="IPR028978">
    <property type="entry name" value="Chorismate_lyase_/UTRA_dom_sf"/>
</dbReference>
<dbReference type="PRINTS" id="PR00035">
    <property type="entry name" value="HTHGNTR"/>
</dbReference>
<protein>
    <submittedName>
        <fullName evidence="5">GntR family transcriptional regulator</fullName>
    </submittedName>
</protein>
<reference evidence="5" key="1">
    <citation type="journal article" date="2014" name="Int. J. Syst. Evol. Microbiol.">
        <title>Complete genome sequence of Corynebacterium casei LMG S-19264T (=DSM 44701T), isolated from a smear-ripened cheese.</title>
        <authorList>
            <consortium name="US DOE Joint Genome Institute (JGI-PGF)"/>
            <person name="Walter F."/>
            <person name="Albersmeier A."/>
            <person name="Kalinowski J."/>
            <person name="Ruckert C."/>
        </authorList>
    </citation>
    <scope>NUCLEOTIDE SEQUENCE</scope>
    <source>
        <strain evidence="5">CGMCC 1.12785</strain>
    </source>
</reference>
<dbReference type="InterPro" id="IPR036388">
    <property type="entry name" value="WH-like_DNA-bd_sf"/>
</dbReference>
<keyword evidence="6" id="KW-1185">Reference proteome</keyword>
<dbReference type="PROSITE" id="PS50949">
    <property type="entry name" value="HTH_GNTR"/>
    <property type="match status" value="1"/>
</dbReference>
<dbReference type="Gene3D" id="1.10.10.10">
    <property type="entry name" value="Winged helix-like DNA-binding domain superfamily/Winged helix DNA-binding domain"/>
    <property type="match status" value="1"/>
</dbReference>
<proteinExistence type="predicted"/>
<dbReference type="AlphaFoldDB" id="A0A8J2TVB6"/>
<evidence type="ECO:0000256" key="3">
    <source>
        <dbReference type="ARBA" id="ARBA00023163"/>
    </source>
</evidence>
<dbReference type="InterPro" id="IPR000524">
    <property type="entry name" value="Tscrpt_reg_HTH_GntR"/>
</dbReference>
<dbReference type="EMBL" id="BMFY01000001">
    <property type="protein sequence ID" value="GGA03592.1"/>
    <property type="molecule type" value="Genomic_DNA"/>
</dbReference>
<comment type="caution">
    <text evidence="5">The sequence shown here is derived from an EMBL/GenBank/DDBJ whole genome shotgun (WGS) entry which is preliminary data.</text>
</comment>
<dbReference type="Gene3D" id="3.40.1410.10">
    <property type="entry name" value="Chorismate lyase-like"/>
    <property type="match status" value="1"/>
</dbReference>